<reference evidence="1" key="2">
    <citation type="journal article" date="2015" name="Data Brief">
        <title>Shoot transcriptome of the giant reed, Arundo donax.</title>
        <authorList>
            <person name="Barrero R.A."/>
            <person name="Guerrero F.D."/>
            <person name="Moolhuijzen P."/>
            <person name="Goolsby J.A."/>
            <person name="Tidwell J."/>
            <person name="Bellgard S.E."/>
            <person name="Bellgard M.I."/>
        </authorList>
    </citation>
    <scope>NUCLEOTIDE SEQUENCE</scope>
    <source>
        <tissue evidence="1">Shoot tissue taken approximately 20 cm above the soil surface</tissue>
    </source>
</reference>
<dbReference type="EMBL" id="GBRH01276194">
    <property type="protein sequence ID" value="JAD21701.1"/>
    <property type="molecule type" value="Transcribed_RNA"/>
</dbReference>
<dbReference type="AlphaFoldDB" id="A0A0A8Y6J8"/>
<organism evidence="1">
    <name type="scientific">Arundo donax</name>
    <name type="common">Giant reed</name>
    <name type="synonym">Donax arundinaceus</name>
    <dbReference type="NCBI Taxonomy" id="35708"/>
    <lineage>
        <taxon>Eukaryota</taxon>
        <taxon>Viridiplantae</taxon>
        <taxon>Streptophyta</taxon>
        <taxon>Embryophyta</taxon>
        <taxon>Tracheophyta</taxon>
        <taxon>Spermatophyta</taxon>
        <taxon>Magnoliopsida</taxon>
        <taxon>Liliopsida</taxon>
        <taxon>Poales</taxon>
        <taxon>Poaceae</taxon>
        <taxon>PACMAD clade</taxon>
        <taxon>Arundinoideae</taxon>
        <taxon>Arundineae</taxon>
        <taxon>Arundo</taxon>
    </lineage>
</organism>
<reference evidence="1" key="1">
    <citation type="submission" date="2014-09" db="EMBL/GenBank/DDBJ databases">
        <authorList>
            <person name="Magalhaes I.L.F."/>
            <person name="Oliveira U."/>
            <person name="Santos F.R."/>
            <person name="Vidigal T.H.D.A."/>
            <person name="Brescovit A.D."/>
            <person name="Santos A.J."/>
        </authorList>
    </citation>
    <scope>NUCLEOTIDE SEQUENCE</scope>
    <source>
        <tissue evidence="1">Shoot tissue taken approximately 20 cm above the soil surface</tissue>
    </source>
</reference>
<protein>
    <submittedName>
        <fullName evidence="1">Uncharacterized protein</fullName>
    </submittedName>
</protein>
<name>A0A0A8Y6J8_ARUDO</name>
<evidence type="ECO:0000313" key="1">
    <source>
        <dbReference type="EMBL" id="JAD21701.1"/>
    </source>
</evidence>
<proteinExistence type="predicted"/>
<accession>A0A0A8Y6J8</accession>
<sequence>MIGRDEAIWATVGADAPTLICKISANLQIFTIAALP</sequence>